<accession>A0A1H9M280</accession>
<reference evidence="2" key="1">
    <citation type="submission" date="2016-10" db="EMBL/GenBank/DDBJ databases">
        <authorList>
            <person name="Varghese N."/>
            <person name="Submissions S."/>
        </authorList>
    </citation>
    <scope>NUCLEOTIDE SEQUENCE [LARGE SCALE GENOMIC DNA]</scope>
    <source>
        <strain evidence="2">CGMCC 4.3525</strain>
    </source>
</reference>
<dbReference type="RefSeq" id="WP_143116151.1">
    <property type="nucleotide sequence ID" value="NZ_FOFR01000008.1"/>
</dbReference>
<protein>
    <submittedName>
        <fullName evidence="1">Uncharacterized protein</fullName>
    </submittedName>
</protein>
<dbReference type="Proteomes" id="UP000199352">
    <property type="component" value="Unassembled WGS sequence"/>
</dbReference>
<name>A0A1H9M280_9PSEU</name>
<dbReference type="EMBL" id="FOFR01000008">
    <property type="protein sequence ID" value="SER17595.1"/>
    <property type="molecule type" value="Genomic_DNA"/>
</dbReference>
<evidence type="ECO:0000313" key="2">
    <source>
        <dbReference type="Proteomes" id="UP000199352"/>
    </source>
</evidence>
<dbReference type="AlphaFoldDB" id="A0A1H9M280"/>
<organism evidence="1 2">
    <name type="scientific">Lentzea xinjiangensis</name>
    <dbReference type="NCBI Taxonomy" id="402600"/>
    <lineage>
        <taxon>Bacteria</taxon>
        <taxon>Bacillati</taxon>
        <taxon>Actinomycetota</taxon>
        <taxon>Actinomycetes</taxon>
        <taxon>Pseudonocardiales</taxon>
        <taxon>Pseudonocardiaceae</taxon>
        <taxon>Lentzea</taxon>
    </lineage>
</organism>
<dbReference type="OrthoDB" id="3696511at2"/>
<sequence length="70" mass="8158">MRTERSGTRFVVTCRGEMDVTTCELFFDAVLPGIRDTQPQVHRVLVLFGFTTFEPGLVWERTMSPWGRRH</sequence>
<proteinExistence type="predicted"/>
<evidence type="ECO:0000313" key="1">
    <source>
        <dbReference type="EMBL" id="SER17595.1"/>
    </source>
</evidence>
<gene>
    <name evidence="1" type="ORF">SAMN05216188_108209</name>
</gene>
<dbReference type="STRING" id="402600.SAMN05216188_108209"/>
<keyword evidence="2" id="KW-1185">Reference proteome</keyword>